<dbReference type="AlphaFoldDB" id="A0A2N0YWH4"/>
<evidence type="ECO:0000313" key="4">
    <source>
        <dbReference type="Proteomes" id="UP000233375"/>
    </source>
</evidence>
<dbReference type="InterPro" id="IPR051448">
    <property type="entry name" value="CdaR-like_regulators"/>
</dbReference>
<keyword evidence="4" id="KW-1185">Reference proteome</keyword>
<evidence type="ECO:0000313" key="3">
    <source>
        <dbReference type="EMBL" id="PKG21611.1"/>
    </source>
</evidence>
<sequence>MGGSVMKEIELTVQDVLKRPLFNCAKIIAGKNGVNRKITWSHILEVKDIDMFVNGGELILTTGINLQFDEQHQLDYVKKLIDLNTACLCIEMETSVKSLSEAVLSLAENHDYPIIIFEQTVKFVEITHDLHTLIINRHHQIITDLDRLSTKFNQQSLQPNGILKILQELYHYFQQPAFFFGHASEKYYFPSDQKLVECSIRNFLEENEENIFNQRFIWIKHQTFVVVPVCVFDQIWGYLFLEAFDPSSNDFYTLVLDRAAIAISQILLRFRTIEERKQNLEDDLVRALLLESTFEYEQFSSIFPIQYLKAPLRVICFGLRENPIDSNHPHWEEKKIQISMMLRSLLNKTGFYTLLSVRSHEIIAIVFMPPSVQLHTERDKWNQVLDTLLNINPGYFPTAFLGISSLCFQISSISKGYEEARYVLSLKNRNISHTHFFDEMGIYRLLLPLCKTDALKDYIAYYLGKVLEYDKQNDSELLKTLAIYLECNASKKEAAERLFIVRQTLYHRIEKLKLLLGANFLKPVNRLALEVAIHGYYLEHNQETIEISEKL</sequence>
<reference evidence="3 4" key="1">
    <citation type="journal article" date="2003" name="Int. J. Syst. Evol. Microbiol.">
        <title>Bacillus nealsonii sp. nov., isolated from a spacecraft-assembly facility, whose spores are gamma-radiation resistant.</title>
        <authorList>
            <person name="Venkateswaran K."/>
            <person name="Kempf M."/>
            <person name="Chen F."/>
            <person name="Satomi M."/>
            <person name="Nicholson W."/>
            <person name="Kern R."/>
        </authorList>
    </citation>
    <scope>NUCLEOTIDE SEQUENCE [LARGE SCALE GENOMIC DNA]</scope>
    <source>
        <strain evidence="3 4">FO-92</strain>
    </source>
</reference>
<proteinExistence type="predicted"/>
<feature type="domain" description="Purine catabolism PurC-like" evidence="1">
    <location>
        <begin position="15"/>
        <end position="134"/>
    </location>
</feature>
<dbReference type="Pfam" id="PF13556">
    <property type="entry name" value="HTH_30"/>
    <property type="match status" value="1"/>
</dbReference>
<evidence type="ECO:0000259" key="1">
    <source>
        <dbReference type="Pfam" id="PF07905"/>
    </source>
</evidence>
<evidence type="ECO:0000259" key="2">
    <source>
        <dbReference type="Pfam" id="PF13556"/>
    </source>
</evidence>
<dbReference type="InterPro" id="IPR042070">
    <property type="entry name" value="PucR_C-HTH_sf"/>
</dbReference>
<dbReference type="Gene3D" id="1.10.10.2840">
    <property type="entry name" value="PucR C-terminal helix-turn-helix domain"/>
    <property type="match status" value="1"/>
</dbReference>
<dbReference type="InterPro" id="IPR025736">
    <property type="entry name" value="PucR_C-HTH_dom"/>
</dbReference>
<feature type="domain" description="PucR C-terminal helix-turn-helix" evidence="2">
    <location>
        <begin position="477"/>
        <end position="533"/>
    </location>
</feature>
<dbReference type="PANTHER" id="PTHR33744:SF1">
    <property type="entry name" value="DNA-BINDING TRANSCRIPTIONAL ACTIVATOR ADER"/>
    <property type="match status" value="1"/>
</dbReference>
<accession>A0A2N0YWH4</accession>
<dbReference type="PANTHER" id="PTHR33744">
    <property type="entry name" value="CARBOHYDRATE DIACID REGULATOR"/>
    <property type="match status" value="1"/>
</dbReference>
<gene>
    <name evidence="3" type="ORF">CWS01_21480</name>
</gene>
<dbReference type="Proteomes" id="UP000233375">
    <property type="component" value="Unassembled WGS sequence"/>
</dbReference>
<organism evidence="3 4">
    <name type="scientific">Niallia nealsonii</name>
    <dbReference type="NCBI Taxonomy" id="115979"/>
    <lineage>
        <taxon>Bacteria</taxon>
        <taxon>Bacillati</taxon>
        <taxon>Bacillota</taxon>
        <taxon>Bacilli</taxon>
        <taxon>Bacillales</taxon>
        <taxon>Bacillaceae</taxon>
        <taxon>Niallia</taxon>
    </lineage>
</organism>
<protein>
    <submittedName>
        <fullName evidence="3">PucR family transcriptional regulator</fullName>
    </submittedName>
</protein>
<dbReference type="EMBL" id="PISE01000069">
    <property type="protein sequence ID" value="PKG21611.1"/>
    <property type="molecule type" value="Genomic_DNA"/>
</dbReference>
<comment type="caution">
    <text evidence="3">The sequence shown here is derived from an EMBL/GenBank/DDBJ whole genome shotgun (WGS) entry which is preliminary data.</text>
</comment>
<dbReference type="Pfam" id="PF07905">
    <property type="entry name" value="PucR"/>
    <property type="match status" value="1"/>
</dbReference>
<dbReference type="InterPro" id="IPR012914">
    <property type="entry name" value="PucR_dom"/>
</dbReference>
<name>A0A2N0YWH4_9BACI</name>
<dbReference type="OrthoDB" id="143422at2"/>